<reference evidence="1 2" key="1">
    <citation type="submission" date="2014-04" db="EMBL/GenBank/DDBJ databases">
        <title>Evolutionary Origins and Diversification of the Mycorrhizal Mutualists.</title>
        <authorList>
            <consortium name="DOE Joint Genome Institute"/>
            <consortium name="Mycorrhizal Genomics Consortium"/>
            <person name="Kohler A."/>
            <person name="Kuo A."/>
            <person name="Nagy L.G."/>
            <person name="Floudas D."/>
            <person name="Copeland A."/>
            <person name="Barry K.W."/>
            <person name="Cichocki N."/>
            <person name="Veneault-Fourrey C."/>
            <person name="LaButti K."/>
            <person name="Lindquist E.A."/>
            <person name="Lipzen A."/>
            <person name="Lundell T."/>
            <person name="Morin E."/>
            <person name="Murat C."/>
            <person name="Riley R."/>
            <person name="Ohm R."/>
            <person name="Sun H."/>
            <person name="Tunlid A."/>
            <person name="Henrissat B."/>
            <person name="Grigoriev I.V."/>
            <person name="Hibbett D.S."/>
            <person name="Martin F."/>
        </authorList>
    </citation>
    <scope>NUCLEOTIDE SEQUENCE [LARGE SCALE GENOMIC DNA]</scope>
    <source>
        <strain evidence="1 2">FD-317 M1</strain>
    </source>
</reference>
<evidence type="ECO:0000313" key="2">
    <source>
        <dbReference type="Proteomes" id="UP000053593"/>
    </source>
</evidence>
<sequence>MATESTNTYQINPLHGAANYNVWQIKMTDILTDLGLIKYIESAALTPTSDRSNQSEVDTWNEKDRKALSTTRLHVDDSVLVYIAGVTKRFTAEWLSRAR</sequence>
<evidence type="ECO:0000313" key="1">
    <source>
        <dbReference type="EMBL" id="KIK63886.1"/>
    </source>
</evidence>
<dbReference type="HOGENOM" id="CLU_2320651_0_0_1"/>
<evidence type="ECO:0008006" key="3">
    <source>
        <dbReference type="Google" id="ProtNLM"/>
    </source>
</evidence>
<name>A0A0D0C6U8_9AGAR</name>
<dbReference type="EMBL" id="KN834762">
    <property type="protein sequence ID" value="KIK63886.1"/>
    <property type="molecule type" value="Genomic_DNA"/>
</dbReference>
<dbReference type="Proteomes" id="UP000053593">
    <property type="component" value="Unassembled WGS sequence"/>
</dbReference>
<dbReference type="AlphaFoldDB" id="A0A0D0C6U8"/>
<accession>A0A0D0C6U8</accession>
<dbReference type="OrthoDB" id="2847449at2759"/>
<keyword evidence="2" id="KW-1185">Reference proteome</keyword>
<organism evidence="1 2">
    <name type="scientific">Collybiopsis luxurians FD-317 M1</name>
    <dbReference type="NCBI Taxonomy" id="944289"/>
    <lineage>
        <taxon>Eukaryota</taxon>
        <taxon>Fungi</taxon>
        <taxon>Dikarya</taxon>
        <taxon>Basidiomycota</taxon>
        <taxon>Agaricomycotina</taxon>
        <taxon>Agaricomycetes</taxon>
        <taxon>Agaricomycetidae</taxon>
        <taxon>Agaricales</taxon>
        <taxon>Marasmiineae</taxon>
        <taxon>Omphalotaceae</taxon>
        <taxon>Collybiopsis</taxon>
        <taxon>Collybiopsis luxurians</taxon>
    </lineage>
</organism>
<gene>
    <name evidence="1" type="ORF">GYMLUDRAFT_241120</name>
</gene>
<proteinExistence type="predicted"/>
<protein>
    <recommendedName>
        <fullName evidence="3">DUF4219 domain-containing protein</fullName>
    </recommendedName>
</protein>